<dbReference type="GO" id="GO:0005975">
    <property type="term" value="P:carbohydrate metabolic process"/>
    <property type="evidence" value="ECO:0007669"/>
    <property type="project" value="UniProtKB-ARBA"/>
</dbReference>
<gene>
    <name evidence="3" type="ORF">RCZ15_10760</name>
    <name evidence="4" type="ORF">RCZ16_13900</name>
</gene>
<dbReference type="Proteomes" id="UP001207736">
    <property type="component" value="Unassembled WGS sequence"/>
</dbReference>
<accession>A0AAV5AXB0</accession>
<feature type="chain" id="PRO_5043394355" description="BT-3987-like N-terminal domain-containing protein" evidence="1">
    <location>
        <begin position="23"/>
        <end position="397"/>
    </location>
</feature>
<evidence type="ECO:0000259" key="2">
    <source>
        <dbReference type="Pfam" id="PF08522"/>
    </source>
</evidence>
<evidence type="ECO:0000256" key="1">
    <source>
        <dbReference type="SAM" id="SignalP"/>
    </source>
</evidence>
<keyword evidence="6" id="KW-1185">Reference proteome</keyword>
<comment type="caution">
    <text evidence="3">The sequence shown here is derived from an EMBL/GenBank/DDBJ whole genome shotgun (WGS) entry which is preliminary data.</text>
</comment>
<dbReference type="Pfam" id="PF08522">
    <property type="entry name" value="BT_3987-like_N"/>
    <property type="match status" value="1"/>
</dbReference>
<organism evidence="3 5">
    <name type="scientific">Capnocytophaga catalasegens</name>
    <dbReference type="NCBI Taxonomy" id="1004260"/>
    <lineage>
        <taxon>Bacteria</taxon>
        <taxon>Pseudomonadati</taxon>
        <taxon>Bacteroidota</taxon>
        <taxon>Flavobacteriia</taxon>
        <taxon>Flavobacteriales</taxon>
        <taxon>Flavobacteriaceae</taxon>
        <taxon>Capnocytophaga</taxon>
    </lineage>
</organism>
<reference evidence="3 6" key="1">
    <citation type="submission" date="2021-11" db="EMBL/GenBank/DDBJ databases">
        <title>Draft genome sequence of Capnocytophaga sp. strain KC07075 isolated from cat oral cavity.</title>
        <authorList>
            <person name="Suzuki M."/>
            <person name="Imaoka K."/>
            <person name="Kimura M."/>
            <person name="Morikawa S."/>
            <person name="Maeda K."/>
        </authorList>
    </citation>
    <scope>NUCLEOTIDE SEQUENCE</scope>
    <source>
        <strain evidence="3">KC07075</strain>
        <strain evidence="4 6">KC07079</strain>
    </source>
</reference>
<dbReference type="Pfam" id="PF13385">
    <property type="entry name" value="Laminin_G_3"/>
    <property type="match status" value="1"/>
</dbReference>
<dbReference type="Gene3D" id="2.60.120.200">
    <property type="match status" value="1"/>
</dbReference>
<name>A0AAV5AXB0_9FLAO</name>
<dbReference type="PROSITE" id="PS51257">
    <property type="entry name" value="PROKAR_LIPOPROTEIN"/>
    <property type="match status" value="1"/>
</dbReference>
<dbReference type="Gene3D" id="2.60.40.1740">
    <property type="entry name" value="hypothetical protein (bacova_03559)"/>
    <property type="match status" value="1"/>
</dbReference>
<proteinExistence type="predicted"/>
<evidence type="ECO:0000313" key="3">
    <source>
        <dbReference type="EMBL" id="GJM50102.1"/>
    </source>
</evidence>
<feature type="signal peptide" evidence="1">
    <location>
        <begin position="1"/>
        <end position="22"/>
    </location>
</feature>
<dbReference type="InterPro" id="IPR013320">
    <property type="entry name" value="ConA-like_dom_sf"/>
</dbReference>
<sequence length="397" mass="43993">MKMKFIKLSMIAIGFLSMIACSSEEKEGGELFDQQAILYKLEGTNRKQADFSQKTTISASADEIGLQKEEKFVVALVKENSKDVSVSMTLNPQEVEKYNKVYKTNFLPFPEENITLTSQLNIKAGSVTSDEGSVKVDISSQLKENTPYMFAVTMNSASGASILNTSKTLFYTVEVVKGLINKTVKITRDEYFELEKGKFTNTSFTLEGLIFVEKFRGTGDTGEAGISTFMGVEGQTLLRFGDSGVDPDHLQANGVDIGVKFKTKKWYHIALVVNGSKTIVYVNGEKVTEFTKSGALSGGNNFYIGRSYSDGRGIEARLSELRVWKTARSAQQIKENIYEVDKKDTDLYAYWKMNEVVNSKIMDASGNGFNLKLKGQAGKSGDQKITIFEEPSPLKID</sequence>
<dbReference type="InterPro" id="IPR013728">
    <property type="entry name" value="BT_3987-like_N"/>
</dbReference>
<dbReference type="AlphaFoldDB" id="A0AAV5AXB0"/>
<dbReference type="Proteomes" id="UP001208692">
    <property type="component" value="Unassembled WGS sequence"/>
</dbReference>
<evidence type="ECO:0000313" key="5">
    <source>
        <dbReference type="Proteomes" id="UP001207736"/>
    </source>
</evidence>
<dbReference type="GO" id="GO:0004553">
    <property type="term" value="F:hydrolase activity, hydrolyzing O-glycosyl compounds"/>
    <property type="evidence" value="ECO:0007669"/>
    <property type="project" value="UniProtKB-ARBA"/>
</dbReference>
<feature type="domain" description="BT-3987-like N-terminal" evidence="2">
    <location>
        <begin position="55"/>
        <end position="160"/>
    </location>
</feature>
<dbReference type="SUPFAM" id="SSF49899">
    <property type="entry name" value="Concanavalin A-like lectins/glucanases"/>
    <property type="match status" value="1"/>
</dbReference>
<evidence type="ECO:0000313" key="6">
    <source>
        <dbReference type="Proteomes" id="UP001208692"/>
    </source>
</evidence>
<keyword evidence="1" id="KW-0732">Signal</keyword>
<protein>
    <recommendedName>
        <fullName evidence="2">BT-3987-like N-terminal domain-containing protein</fullName>
    </recommendedName>
</protein>
<dbReference type="EMBL" id="BQKB01000025">
    <property type="protein sequence ID" value="GJM53073.1"/>
    <property type="molecule type" value="Genomic_DNA"/>
</dbReference>
<evidence type="ECO:0000313" key="4">
    <source>
        <dbReference type="EMBL" id="GJM53073.1"/>
    </source>
</evidence>
<dbReference type="EMBL" id="BQKA01000021">
    <property type="protein sequence ID" value="GJM50102.1"/>
    <property type="molecule type" value="Genomic_DNA"/>
</dbReference>